<protein>
    <submittedName>
        <fullName evidence="2">Uncharacterized protein</fullName>
    </submittedName>
</protein>
<feature type="region of interest" description="Disordered" evidence="1">
    <location>
        <begin position="1"/>
        <end position="93"/>
    </location>
</feature>
<dbReference type="AlphaFoldDB" id="A0AAN6GD73"/>
<comment type="caution">
    <text evidence="2">The sequence shown here is derived from an EMBL/GenBank/DDBJ whole genome shotgun (WGS) entry which is preliminary data.</text>
</comment>
<sequence length="929" mass="92921">MTIQTPVTAATGPSTTAGTGTGAGASTFAPPPAPGRRIQHQRMISMSSSNGSGVDDSVPHARYHPQQQQQYGSPMAPNGGGGGGGSMLPAHTPIGFQLQGTADESHSHSYSGPNLASASHLSISASASSSGLDGSLAGFSLFGTGRAHGFGETAPAPAGTNGAGGHHHHGAPPGGLFSAEAMAARAQMLAAAAAAAPSGSGQLGVLPDGSASASASAVESSYSASLSFPHLVAQQHERARIQPEQQPQPQPQPQPPQLVLPTTGSSQAIAASTMMAARAYAYAVSQRSHVGMGMPIPMISTPALVQYASPDPASSTSAAAGGTGAGVGVGPPELSSSSHASSSAAASAIVGASSDSHFLHAGHGSGSGAGAGAGVGSSSRTAQRWGPSSSSHAHAHAHAQEATLSQTVGSSDSAPGAGTTHSHSHFPANSTSANSSVDWAAAAAVEGRKYFHGSAGAGGAGAGAGAGVGSASLSGSGALIFPPGSSSAEYSIGWGEPIHGSTGAAGALLHGLGFGPGKAPAAAGLPRTTRSLTAGRDLRLKAHVQLGLAVPAAKVPALDPQVKAAVPESGSKVIGSGLYGTDGLEAHLLLGMPLPSPAETASLRHRAFLAQRRTQIRDALVRANVLAELDSMACESDRMRLRRGVEASAALWVADRKAVKKEERRRRQQDGGREKEAADVREVKMEDQSVDGPAEGSSEGAAASSIMSAVLTPRQQLELRTLLSSPGVNGKTKGTQTHQNALTMLQNETRHMSAVHAQLVANAEPFMCDWALATPAPGSYSSTMRQPHAGCSIPAVVAAPSGSGSKDTEAPLLFSIENVTAAATPSAPTEKHYYFSARQAGAELGTFGPAWDVGPCGARLRDARELERCGWGPAPESAGGAIGDGTAVVMKGLAAGAGAGAGAEDEDEAMMTGWGGRRGVAVRRSRWGR</sequence>
<feature type="compositionally biased region" description="Low complexity" evidence="1">
    <location>
        <begin position="330"/>
        <end position="340"/>
    </location>
</feature>
<accession>A0AAN6GD73</accession>
<dbReference type="EMBL" id="JAPDMQ010000118">
    <property type="protein sequence ID" value="KAK0534332.1"/>
    <property type="molecule type" value="Genomic_DNA"/>
</dbReference>
<feature type="compositionally biased region" description="Polar residues" evidence="1">
    <location>
        <begin position="402"/>
        <end position="413"/>
    </location>
</feature>
<proteinExistence type="predicted"/>
<feature type="compositionally biased region" description="Gly residues" evidence="1">
    <location>
        <begin position="363"/>
        <end position="375"/>
    </location>
</feature>
<name>A0AAN6GD73_9BASI</name>
<evidence type="ECO:0000313" key="2">
    <source>
        <dbReference type="EMBL" id="KAK0534332.1"/>
    </source>
</evidence>
<feature type="compositionally biased region" description="Pro residues" evidence="1">
    <location>
        <begin position="246"/>
        <end position="258"/>
    </location>
</feature>
<feature type="compositionally biased region" description="Low complexity" evidence="1">
    <location>
        <begin position="45"/>
        <end position="56"/>
    </location>
</feature>
<feature type="compositionally biased region" description="Low complexity" evidence="1">
    <location>
        <begin position="308"/>
        <end position="320"/>
    </location>
</feature>
<reference evidence="2" key="1">
    <citation type="journal article" date="2023" name="PhytoFront">
        <title>Draft Genome Resources of Seven Strains of Tilletia horrida, Causal Agent of Kernel Smut of Rice.</title>
        <authorList>
            <person name="Khanal S."/>
            <person name="Antony Babu S."/>
            <person name="Zhou X.G."/>
        </authorList>
    </citation>
    <scope>NUCLEOTIDE SEQUENCE</scope>
    <source>
        <strain evidence="2">TX3</strain>
    </source>
</reference>
<keyword evidence="3" id="KW-1185">Reference proteome</keyword>
<feature type="region of interest" description="Disordered" evidence="1">
    <location>
        <begin position="150"/>
        <end position="176"/>
    </location>
</feature>
<feature type="region of interest" description="Disordered" evidence="1">
    <location>
        <begin position="361"/>
        <end position="433"/>
    </location>
</feature>
<feature type="compositionally biased region" description="Low complexity" evidence="1">
    <location>
        <begin position="1"/>
        <end position="28"/>
    </location>
</feature>
<organism evidence="2 3">
    <name type="scientific">Tilletia horrida</name>
    <dbReference type="NCBI Taxonomy" id="155126"/>
    <lineage>
        <taxon>Eukaryota</taxon>
        <taxon>Fungi</taxon>
        <taxon>Dikarya</taxon>
        <taxon>Basidiomycota</taxon>
        <taxon>Ustilaginomycotina</taxon>
        <taxon>Exobasidiomycetes</taxon>
        <taxon>Tilletiales</taxon>
        <taxon>Tilletiaceae</taxon>
        <taxon>Tilletia</taxon>
    </lineage>
</organism>
<feature type="region of interest" description="Disordered" evidence="1">
    <location>
        <begin position="308"/>
        <end position="340"/>
    </location>
</feature>
<feature type="compositionally biased region" description="Low complexity" evidence="1">
    <location>
        <begin position="694"/>
        <end position="704"/>
    </location>
</feature>
<feature type="compositionally biased region" description="Basic and acidic residues" evidence="1">
    <location>
        <begin position="668"/>
        <end position="687"/>
    </location>
</feature>
<evidence type="ECO:0000313" key="3">
    <source>
        <dbReference type="Proteomes" id="UP001176521"/>
    </source>
</evidence>
<feature type="region of interest" description="Disordered" evidence="1">
    <location>
        <begin position="657"/>
        <end position="704"/>
    </location>
</feature>
<dbReference type="Proteomes" id="UP001176521">
    <property type="component" value="Unassembled WGS sequence"/>
</dbReference>
<feature type="region of interest" description="Disordered" evidence="1">
    <location>
        <begin position="234"/>
        <end position="263"/>
    </location>
</feature>
<gene>
    <name evidence="2" type="ORF">OC842_002672</name>
</gene>
<evidence type="ECO:0000256" key="1">
    <source>
        <dbReference type="SAM" id="MobiDB-lite"/>
    </source>
</evidence>